<comment type="subcellular location">
    <subcellularLocation>
        <location evidence="1">Cytoplasm</location>
        <location evidence="1">Cytosol</location>
    </subcellularLocation>
</comment>
<dbReference type="InterPro" id="IPR014729">
    <property type="entry name" value="Rossmann-like_a/b/a_fold"/>
</dbReference>
<dbReference type="PRINTS" id="PR01038">
    <property type="entry name" value="TRNASYNTHARG"/>
</dbReference>
<sequence>MKASNVCITNVFGFGFLINGDFSAASWVMSFRFSSGEREIKLLQDEIERLRDPQELNFMSSQLDELQEENSRLKYRLNILKRSLQEEMSQNGKAMLNINQCLQQIFGEAISTAYPGLENAPLMVTLNQQAKFGDYQCNSAMPMAQMMKAKGQKVSPREIAEKIVQNIPNNELIERTEIAGPGFINVHLKRMFVSKLLSNLLVNGVQPPSLKKKKKVVVDFSSPNIAKEMHVGHLRSTIIGDSMCRLFEFLGNEVLRLNHVGDWGTQFGMLIAHLQDKFPNYLSVSPPIGDLQAFYKASKKRFDEDEEFKKRAYQCVVKLQSKEPDFIKAWNLICDVSRNEFQKVYNCLDIRIEERGESYYQDMMTVVVKEFEEKGLVQLDEGRKIVFAPGQSIPLTIVKSDGGYTYDTSDLAAIKNRLFDEKADIIIYVTDSGQAVHFQVVFAAAQLIGWYDPKVTRVEHAGFGVVLGEDKKKFKTRSGDTVRLMDLLEEGLKRSMDKLKEKGRDKVLTPEELLKAQRAVAFGCIKYADLSHNRINDYIFSFDKMLDDRGNTAAYLLYAFTRIRSIARLANIQEATLHKAAETTEVLLDHEKEWKLGKCILRFPEILQKITDDLLLHTLCDYLYELATTFTEFYDNCYCVEKDRQTGEVVKVNMWRMLICEATAAVMAKGFDILGINPVQRM</sequence>
<evidence type="ECO:0000256" key="9">
    <source>
        <dbReference type="ARBA" id="ARBA00022917"/>
    </source>
</evidence>
<keyword evidence="14" id="KW-0175">Coiled coil</keyword>
<evidence type="ECO:0000256" key="12">
    <source>
        <dbReference type="ARBA" id="ARBA00049339"/>
    </source>
</evidence>
<dbReference type="InterPro" id="IPR035684">
    <property type="entry name" value="ArgRS_core"/>
</dbReference>
<dbReference type="InterPro" id="IPR009080">
    <property type="entry name" value="tRNAsynth_Ia_anticodon-bd"/>
</dbReference>
<dbReference type="PROSITE" id="PS00178">
    <property type="entry name" value="AA_TRNA_LIGASE_I"/>
    <property type="match status" value="1"/>
</dbReference>
<evidence type="ECO:0000256" key="3">
    <source>
        <dbReference type="ARBA" id="ARBA00012837"/>
    </source>
</evidence>
<dbReference type="FunFam" id="3.30.1360.70:FF:000002">
    <property type="entry name" value="arginine--tRNA ligase, cytoplasmic"/>
    <property type="match status" value="1"/>
</dbReference>
<evidence type="ECO:0000256" key="11">
    <source>
        <dbReference type="ARBA" id="ARBA00033033"/>
    </source>
</evidence>
<comment type="similarity">
    <text evidence="2 13">Belongs to the class-I aminoacyl-tRNA synthetase family.</text>
</comment>
<dbReference type="GO" id="GO:0005829">
    <property type="term" value="C:cytosol"/>
    <property type="evidence" value="ECO:0007669"/>
    <property type="project" value="UniProtKB-SubCell"/>
</dbReference>
<proteinExistence type="inferred from homology"/>
<dbReference type="PANTHER" id="PTHR11956:SF5">
    <property type="entry name" value="ARGININE--TRNA LIGASE, CYTOPLASMIC"/>
    <property type="match status" value="1"/>
</dbReference>
<evidence type="ECO:0000256" key="5">
    <source>
        <dbReference type="ARBA" id="ARBA00022490"/>
    </source>
</evidence>
<dbReference type="SMART" id="SM01016">
    <property type="entry name" value="Arg_tRNA_synt_N"/>
    <property type="match status" value="1"/>
</dbReference>
<evidence type="ECO:0000313" key="18">
    <source>
        <dbReference type="Proteomes" id="UP000472270"/>
    </source>
</evidence>
<evidence type="ECO:0000256" key="4">
    <source>
        <dbReference type="ARBA" id="ARBA00022171"/>
    </source>
</evidence>
<dbReference type="HAMAP" id="MF_00123">
    <property type="entry name" value="Arg_tRNA_synth"/>
    <property type="match status" value="1"/>
</dbReference>
<feature type="domain" description="Arginyl tRNA synthetase N-terminal" evidence="16">
    <location>
        <begin position="100"/>
        <end position="188"/>
    </location>
</feature>
<dbReference type="Proteomes" id="UP000472270">
    <property type="component" value="Unassembled WGS sequence"/>
</dbReference>
<dbReference type="NCBIfam" id="TIGR00456">
    <property type="entry name" value="argS"/>
    <property type="match status" value="1"/>
</dbReference>
<feature type="coiled-coil region" evidence="14">
    <location>
        <begin position="56"/>
        <end position="83"/>
    </location>
</feature>
<dbReference type="Pfam" id="PF05746">
    <property type="entry name" value="DALR_1"/>
    <property type="match status" value="1"/>
</dbReference>
<dbReference type="InterPro" id="IPR005148">
    <property type="entry name" value="Arg-tRNA-synth_N"/>
</dbReference>
<accession>A0A673J177</accession>
<dbReference type="InterPro" id="IPR036695">
    <property type="entry name" value="Arg-tRNA-synth_N_sf"/>
</dbReference>
<dbReference type="Pfam" id="PF00750">
    <property type="entry name" value="tRNA-synt_1d"/>
    <property type="match status" value="1"/>
</dbReference>
<dbReference type="GO" id="GO:0005524">
    <property type="term" value="F:ATP binding"/>
    <property type="evidence" value="ECO:0007669"/>
    <property type="project" value="UniProtKB-KW"/>
</dbReference>
<dbReference type="Ensembl" id="ENSSRHT00000048752.1">
    <property type="protein sequence ID" value="ENSSRHP00000047422.1"/>
    <property type="gene ID" value="ENSSRHG00000022662.1"/>
</dbReference>
<evidence type="ECO:0000256" key="8">
    <source>
        <dbReference type="ARBA" id="ARBA00022840"/>
    </source>
</evidence>
<gene>
    <name evidence="17" type="primary">rars1</name>
</gene>
<keyword evidence="18" id="KW-1185">Reference proteome</keyword>
<evidence type="ECO:0000313" key="17">
    <source>
        <dbReference type="Ensembl" id="ENSSRHP00000047422.1"/>
    </source>
</evidence>
<dbReference type="Gene3D" id="3.40.50.620">
    <property type="entry name" value="HUPs"/>
    <property type="match status" value="1"/>
</dbReference>
<reference evidence="17" key="2">
    <citation type="submission" date="2025-09" db="UniProtKB">
        <authorList>
            <consortium name="Ensembl"/>
        </authorList>
    </citation>
    <scope>IDENTIFICATION</scope>
</reference>
<organism evidence="17 18">
    <name type="scientific">Sinocyclocheilus rhinocerous</name>
    <dbReference type="NCBI Taxonomy" id="307959"/>
    <lineage>
        <taxon>Eukaryota</taxon>
        <taxon>Metazoa</taxon>
        <taxon>Chordata</taxon>
        <taxon>Craniata</taxon>
        <taxon>Vertebrata</taxon>
        <taxon>Euteleostomi</taxon>
        <taxon>Actinopterygii</taxon>
        <taxon>Neopterygii</taxon>
        <taxon>Teleostei</taxon>
        <taxon>Ostariophysi</taxon>
        <taxon>Cypriniformes</taxon>
        <taxon>Cyprinidae</taxon>
        <taxon>Cyprininae</taxon>
        <taxon>Sinocyclocheilus</taxon>
    </lineage>
</organism>
<keyword evidence="7 13" id="KW-0547">Nucleotide-binding</keyword>
<dbReference type="PANTHER" id="PTHR11956">
    <property type="entry name" value="ARGINYL-TRNA SYNTHETASE"/>
    <property type="match status" value="1"/>
</dbReference>
<dbReference type="SUPFAM" id="SSF52374">
    <property type="entry name" value="Nucleotidylyl transferase"/>
    <property type="match status" value="1"/>
</dbReference>
<dbReference type="GO" id="GO:0006420">
    <property type="term" value="P:arginyl-tRNA aminoacylation"/>
    <property type="evidence" value="ECO:0007669"/>
    <property type="project" value="InterPro"/>
</dbReference>
<evidence type="ECO:0000256" key="6">
    <source>
        <dbReference type="ARBA" id="ARBA00022598"/>
    </source>
</evidence>
<dbReference type="FunFam" id="1.10.730.10:FF:000016">
    <property type="entry name" value="Arginine--tRNA ligase, cytoplasmic"/>
    <property type="match status" value="1"/>
</dbReference>
<dbReference type="CDD" id="cd00671">
    <property type="entry name" value="ArgRS_core"/>
    <property type="match status" value="1"/>
</dbReference>
<dbReference type="GO" id="GO:0004814">
    <property type="term" value="F:arginine-tRNA ligase activity"/>
    <property type="evidence" value="ECO:0007669"/>
    <property type="project" value="UniProtKB-EC"/>
</dbReference>
<dbReference type="InterPro" id="IPR001278">
    <property type="entry name" value="Arg-tRNA-ligase"/>
</dbReference>
<dbReference type="EC" id="6.1.1.19" evidence="3"/>
<name>A0A673J177_9TELE</name>
<feature type="domain" description="DALR anticodon binding" evidence="15">
    <location>
        <begin position="556"/>
        <end position="682"/>
    </location>
</feature>
<evidence type="ECO:0000256" key="13">
    <source>
        <dbReference type="RuleBase" id="RU363038"/>
    </source>
</evidence>
<evidence type="ECO:0000256" key="14">
    <source>
        <dbReference type="SAM" id="Coils"/>
    </source>
</evidence>
<protein>
    <recommendedName>
        <fullName evidence="4">Arginine--tRNA ligase, cytoplasmic</fullName>
        <ecNumber evidence="3">6.1.1.19</ecNumber>
    </recommendedName>
    <alternativeName>
        <fullName evidence="11">Arginyl-tRNA synthetase</fullName>
    </alternativeName>
</protein>
<dbReference type="SMART" id="SM00836">
    <property type="entry name" value="DALR_1"/>
    <property type="match status" value="1"/>
</dbReference>
<keyword evidence="8 13" id="KW-0067">ATP-binding</keyword>
<keyword evidence="9 13" id="KW-0648">Protein biosynthesis</keyword>
<keyword evidence="10 13" id="KW-0030">Aminoacyl-tRNA synthetase</keyword>
<evidence type="ECO:0000256" key="1">
    <source>
        <dbReference type="ARBA" id="ARBA00004514"/>
    </source>
</evidence>
<comment type="catalytic activity">
    <reaction evidence="12">
        <text>tRNA(Arg) + L-arginine + ATP = L-arginyl-tRNA(Arg) + AMP + diphosphate</text>
        <dbReference type="Rhea" id="RHEA:20301"/>
        <dbReference type="Rhea" id="RHEA-COMP:9658"/>
        <dbReference type="Rhea" id="RHEA-COMP:9673"/>
        <dbReference type="ChEBI" id="CHEBI:30616"/>
        <dbReference type="ChEBI" id="CHEBI:32682"/>
        <dbReference type="ChEBI" id="CHEBI:33019"/>
        <dbReference type="ChEBI" id="CHEBI:78442"/>
        <dbReference type="ChEBI" id="CHEBI:78513"/>
        <dbReference type="ChEBI" id="CHEBI:456215"/>
        <dbReference type="EC" id="6.1.1.19"/>
    </reaction>
</comment>
<evidence type="ECO:0000259" key="15">
    <source>
        <dbReference type="SMART" id="SM00836"/>
    </source>
</evidence>
<dbReference type="InterPro" id="IPR008909">
    <property type="entry name" value="DALR_anticod-bd"/>
</dbReference>
<evidence type="ECO:0000259" key="16">
    <source>
        <dbReference type="SMART" id="SM01016"/>
    </source>
</evidence>
<evidence type="ECO:0000256" key="7">
    <source>
        <dbReference type="ARBA" id="ARBA00022741"/>
    </source>
</evidence>
<reference evidence="17" key="1">
    <citation type="submission" date="2025-08" db="UniProtKB">
        <authorList>
            <consortium name="Ensembl"/>
        </authorList>
    </citation>
    <scope>IDENTIFICATION</scope>
</reference>
<keyword evidence="5" id="KW-0963">Cytoplasm</keyword>
<evidence type="ECO:0000256" key="10">
    <source>
        <dbReference type="ARBA" id="ARBA00023146"/>
    </source>
</evidence>
<dbReference type="SUPFAM" id="SSF55190">
    <property type="entry name" value="Arginyl-tRNA synthetase (ArgRS), N-terminal 'additional' domain"/>
    <property type="match status" value="1"/>
</dbReference>
<dbReference type="Gene3D" id="3.30.1360.70">
    <property type="entry name" value="Arginyl tRNA synthetase N-terminal domain"/>
    <property type="match status" value="1"/>
</dbReference>
<evidence type="ECO:0000256" key="2">
    <source>
        <dbReference type="ARBA" id="ARBA00005594"/>
    </source>
</evidence>
<dbReference type="InterPro" id="IPR001412">
    <property type="entry name" value="aa-tRNA-synth_I_CS"/>
</dbReference>
<keyword evidence="6 13" id="KW-0436">Ligase</keyword>
<dbReference type="FunFam" id="3.40.50.620:FF:000084">
    <property type="entry name" value="arginine--tRNA ligase, cytoplasmic"/>
    <property type="match status" value="1"/>
</dbReference>
<dbReference type="AlphaFoldDB" id="A0A673J177"/>
<dbReference type="Gene3D" id="1.10.730.10">
    <property type="entry name" value="Isoleucyl-tRNA Synthetase, Domain 1"/>
    <property type="match status" value="1"/>
</dbReference>
<dbReference type="SUPFAM" id="SSF47323">
    <property type="entry name" value="Anticodon-binding domain of a subclass of class I aminoacyl-tRNA synthetases"/>
    <property type="match status" value="1"/>
</dbReference>
<dbReference type="Pfam" id="PF03485">
    <property type="entry name" value="Arg_tRNA_synt_N"/>
    <property type="match status" value="1"/>
</dbReference>
<dbReference type="GO" id="GO:0017101">
    <property type="term" value="C:aminoacyl-tRNA synthetase multienzyme complex"/>
    <property type="evidence" value="ECO:0007669"/>
    <property type="project" value="UniProtKB-ARBA"/>
</dbReference>